<protein>
    <submittedName>
        <fullName evidence="1">Uncharacterized protein</fullName>
    </submittedName>
</protein>
<dbReference type="EMBL" id="CM040989">
    <property type="protein sequence ID" value="MCJ8741131.1"/>
    <property type="molecule type" value="Genomic_DNA"/>
</dbReference>
<organism evidence="1 2">
    <name type="scientific">Pangasius djambal</name>
    <dbReference type="NCBI Taxonomy" id="1691987"/>
    <lineage>
        <taxon>Eukaryota</taxon>
        <taxon>Metazoa</taxon>
        <taxon>Chordata</taxon>
        <taxon>Craniata</taxon>
        <taxon>Vertebrata</taxon>
        <taxon>Euteleostomi</taxon>
        <taxon>Actinopterygii</taxon>
        <taxon>Neopterygii</taxon>
        <taxon>Teleostei</taxon>
        <taxon>Ostariophysi</taxon>
        <taxon>Siluriformes</taxon>
        <taxon>Pangasiidae</taxon>
        <taxon>Pangasius</taxon>
    </lineage>
</organism>
<evidence type="ECO:0000313" key="1">
    <source>
        <dbReference type="EMBL" id="MCJ8741131.1"/>
    </source>
</evidence>
<dbReference type="Proteomes" id="UP000830395">
    <property type="component" value="Chromosome 15"/>
</dbReference>
<proteinExistence type="predicted"/>
<keyword evidence="2" id="KW-1185">Reference proteome</keyword>
<evidence type="ECO:0000313" key="2">
    <source>
        <dbReference type="Proteomes" id="UP000830395"/>
    </source>
</evidence>
<comment type="caution">
    <text evidence="1">The sequence shown here is derived from an EMBL/GenBank/DDBJ whole genome shotgun (WGS) entry which is preliminary data.</text>
</comment>
<reference evidence="1" key="1">
    <citation type="submission" date="2020-02" db="EMBL/GenBank/DDBJ databases">
        <title>Genome sequencing of the panga catfish, Pangasius djambal.</title>
        <authorList>
            <person name="Wen M."/>
            <person name="Zahm M."/>
            <person name="Roques C."/>
            <person name="Cabau C."/>
            <person name="Klopp C."/>
            <person name="Donnadieu C."/>
            <person name="Jouanno E."/>
            <person name="Avarre J.-C."/>
            <person name="Campet M."/>
            <person name="Ha T."/>
            <person name="Dugue R."/>
            <person name="Lampietro C."/>
            <person name="Louis A."/>
            <person name="Herpin A."/>
            <person name="Echchiki A."/>
            <person name="Berthelot C."/>
            <person name="Parey E."/>
            <person name="Roest-Crollius H."/>
            <person name="Braasch I."/>
            <person name="Postlethwait J.H."/>
            <person name="Bobe J."/>
            <person name="Montfort J."/>
            <person name="Bouchez O."/>
            <person name="Begum T."/>
            <person name="Schartl M."/>
            <person name="Gustiano R."/>
            <person name="Guiguen Y."/>
        </authorList>
    </citation>
    <scope>NUCLEOTIDE SEQUENCE</scope>
    <source>
        <strain evidence="1">Pdj_M5554</strain>
    </source>
</reference>
<sequence>MTASGAFRCCSCALPESQRQSPFSVLNTFLLLNNLRLTDTELGEGKKSRKMVRTAETHRSHSEAKLM</sequence>
<accession>A0ACC5Z1G6</accession>
<gene>
    <name evidence="1" type="ORF">PDJAM_G00067230</name>
</gene>
<name>A0ACC5Z1G6_9TELE</name>